<dbReference type="GO" id="GO:0042276">
    <property type="term" value="P:error-prone translesion synthesis"/>
    <property type="evidence" value="ECO:0007669"/>
    <property type="project" value="TreeGrafter"/>
</dbReference>
<sequence>MLALVDCNSFYASCEQIFRPDLRGRPVVVLSNNDGFVVARSKEAKALGIPDLEPFFKIERLLRQHNVAIFSSNYPLYGDISDRVMTTLQTFSPRIEVYSIDEMFLDLAGMQVDFPILGREIKDRVWKHVRMPVGVGIAPSKTLAKLANRAAKKIPKCNGVCVLDEPHKWEWLLKRTPVTGIWGIAKRLARRLEELNIYTAWDLATANAKVVRRASSINLERTIEELNGRPCLALEDVPPAKKQIYCTRGFGKRLDTLEPIQEAVALYASRAIDKLRAQNGLVTTLHVFLHTSPFEPGFYSASTVAQLPYPTDDVRLVASTARKAVAELYRPGHQFMKAGVGMIEVLDRRYHQFDMLEPGQSLKSDKLMAALDAIKKRHGKQAVYLAAQGVTQPWYMRQQFRSPEYTTSWRGLPVVI</sequence>
<evidence type="ECO:0000256" key="1">
    <source>
        <dbReference type="ARBA" id="ARBA00010945"/>
    </source>
</evidence>
<dbReference type="Gene3D" id="3.30.70.270">
    <property type="match status" value="1"/>
</dbReference>
<dbReference type="GO" id="GO:0003887">
    <property type="term" value="F:DNA-directed DNA polymerase activity"/>
    <property type="evidence" value="ECO:0007669"/>
    <property type="project" value="TreeGrafter"/>
</dbReference>
<dbReference type="Pfam" id="PF13438">
    <property type="entry name" value="DUF4113"/>
    <property type="match status" value="1"/>
</dbReference>
<dbReference type="Pfam" id="PF11799">
    <property type="entry name" value="IMS_C"/>
    <property type="match status" value="1"/>
</dbReference>
<name>A0A5C1NB74_9GAMM</name>
<dbReference type="InterPro" id="IPR043502">
    <property type="entry name" value="DNA/RNA_pol_sf"/>
</dbReference>
<dbReference type="SUPFAM" id="SSF56672">
    <property type="entry name" value="DNA/RNA polymerases"/>
    <property type="match status" value="1"/>
</dbReference>
<dbReference type="AlphaFoldDB" id="A0A5C1NB74"/>
<dbReference type="Gene3D" id="1.10.150.20">
    <property type="entry name" value="5' to 3' exonuclease, C-terminal subdomain"/>
    <property type="match status" value="1"/>
</dbReference>
<dbReference type="InterPro" id="IPR001126">
    <property type="entry name" value="UmuC"/>
</dbReference>
<accession>A0A5C1NB74</accession>
<evidence type="ECO:0000256" key="4">
    <source>
        <dbReference type="ARBA" id="ARBA00023204"/>
    </source>
</evidence>
<dbReference type="Gene3D" id="3.40.1170.60">
    <property type="match status" value="1"/>
</dbReference>
<protein>
    <submittedName>
        <fullName evidence="7">Y-family DNA polymerase</fullName>
    </submittedName>
</protein>
<dbReference type="PANTHER" id="PTHR11076">
    <property type="entry name" value="DNA REPAIR POLYMERASE UMUC / TRANSFERASE FAMILY MEMBER"/>
    <property type="match status" value="1"/>
</dbReference>
<dbReference type="Pfam" id="PF00817">
    <property type="entry name" value="IMS"/>
    <property type="match status" value="1"/>
</dbReference>
<dbReference type="InterPro" id="IPR050116">
    <property type="entry name" value="DNA_polymerase-Y"/>
</dbReference>
<evidence type="ECO:0000256" key="5">
    <source>
        <dbReference type="ARBA" id="ARBA00023236"/>
    </source>
</evidence>
<dbReference type="PROSITE" id="PS50173">
    <property type="entry name" value="UMUC"/>
    <property type="match status" value="1"/>
</dbReference>
<proteinExistence type="inferred from homology"/>
<reference evidence="7" key="1">
    <citation type="submission" date="2021-02" db="EMBL/GenBank/DDBJ databases">
        <title>Strain Y2R2, a novel species of the genus Halomonas.</title>
        <authorList>
            <person name="Huang H."/>
        </authorList>
    </citation>
    <scope>NUCLEOTIDE SEQUENCE</scope>
    <source>
        <strain evidence="7">Y2R2</strain>
    </source>
</reference>
<dbReference type="CDD" id="cd01700">
    <property type="entry name" value="PolY_Pol_V_umuC"/>
    <property type="match status" value="1"/>
</dbReference>
<evidence type="ECO:0000313" key="8">
    <source>
        <dbReference type="Proteomes" id="UP000324285"/>
    </source>
</evidence>
<dbReference type="InterPro" id="IPR017961">
    <property type="entry name" value="DNA_pol_Y-fam_little_finger"/>
</dbReference>
<dbReference type="InterPro" id="IPR043128">
    <property type="entry name" value="Rev_trsase/Diguanyl_cyclase"/>
</dbReference>
<keyword evidence="8" id="KW-1185">Reference proteome</keyword>
<keyword evidence="2" id="KW-0227">DNA damage</keyword>
<keyword evidence="5" id="KW-0742">SOS response</keyword>
<evidence type="ECO:0000313" key="7">
    <source>
        <dbReference type="EMBL" id="QEM80200.1"/>
    </source>
</evidence>
<dbReference type="GO" id="GO:0005829">
    <property type="term" value="C:cytosol"/>
    <property type="evidence" value="ECO:0007669"/>
    <property type="project" value="TreeGrafter"/>
</dbReference>
<dbReference type="OrthoDB" id="9808813at2"/>
<comment type="similarity">
    <text evidence="1">Belongs to the DNA polymerase type-Y family.</text>
</comment>
<dbReference type="GO" id="GO:0009432">
    <property type="term" value="P:SOS response"/>
    <property type="evidence" value="ECO:0007669"/>
    <property type="project" value="UniProtKB-KW"/>
</dbReference>
<dbReference type="Proteomes" id="UP000324285">
    <property type="component" value="Chromosome"/>
</dbReference>
<dbReference type="GO" id="GO:0003684">
    <property type="term" value="F:damaged DNA binding"/>
    <property type="evidence" value="ECO:0007669"/>
    <property type="project" value="InterPro"/>
</dbReference>
<keyword evidence="3" id="KW-0741">SOS mutagenesis</keyword>
<gene>
    <name evidence="7" type="ORF">E4T21_00490</name>
</gene>
<keyword evidence="4" id="KW-0234">DNA repair</keyword>
<dbReference type="NCBIfam" id="NF002955">
    <property type="entry name" value="PRK03609.1"/>
    <property type="match status" value="1"/>
</dbReference>
<evidence type="ECO:0000256" key="2">
    <source>
        <dbReference type="ARBA" id="ARBA00022763"/>
    </source>
</evidence>
<dbReference type="PANTHER" id="PTHR11076:SF34">
    <property type="entry name" value="PROTEIN UMUC"/>
    <property type="match status" value="1"/>
</dbReference>
<evidence type="ECO:0000256" key="3">
    <source>
        <dbReference type="ARBA" id="ARBA00023199"/>
    </source>
</evidence>
<dbReference type="RefSeq" id="WP_149282539.1">
    <property type="nucleotide sequence ID" value="NZ_CP038437.2"/>
</dbReference>
<evidence type="ECO:0000259" key="6">
    <source>
        <dbReference type="PROSITE" id="PS50173"/>
    </source>
</evidence>
<feature type="domain" description="UmuC" evidence="6">
    <location>
        <begin position="2"/>
        <end position="185"/>
    </location>
</feature>
<dbReference type="InterPro" id="IPR025188">
    <property type="entry name" value="DUF4113"/>
</dbReference>
<organism evidence="7 8">
    <name type="scientific">Halomonas binhaiensis</name>
    <dbReference type="NCBI Taxonomy" id="2562282"/>
    <lineage>
        <taxon>Bacteria</taxon>
        <taxon>Pseudomonadati</taxon>
        <taxon>Pseudomonadota</taxon>
        <taxon>Gammaproteobacteria</taxon>
        <taxon>Oceanospirillales</taxon>
        <taxon>Halomonadaceae</taxon>
        <taxon>Halomonas</taxon>
    </lineage>
</organism>
<dbReference type="EMBL" id="CP038437">
    <property type="protein sequence ID" value="QEM80200.1"/>
    <property type="molecule type" value="Genomic_DNA"/>
</dbReference>
<dbReference type="GO" id="GO:0006281">
    <property type="term" value="P:DNA repair"/>
    <property type="evidence" value="ECO:0007669"/>
    <property type="project" value="UniProtKB-KW"/>
</dbReference>
<dbReference type="KEGG" id="hbh:E4T21_00490"/>